<gene>
    <name evidence="9" type="ORF">ILUMI_01960</name>
</gene>
<evidence type="ECO:0000256" key="3">
    <source>
        <dbReference type="ARBA" id="ARBA00006958"/>
    </source>
</evidence>
<keyword evidence="6" id="KW-0378">Hydrolase</keyword>
<proteinExistence type="inferred from homology"/>
<keyword evidence="4" id="KW-0540">Nuclease</keyword>
<evidence type="ECO:0000256" key="7">
    <source>
        <dbReference type="ARBA" id="ARBA00023242"/>
    </source>
</evidence>
<comment type="caution">
    <text evidence="9">The sequence shown here is derived from an EMBL/GenBank/DDBJ whole genome shotgun (WGS) entry which is preliminary data.</text>
</comment>
<protein>
    <recommendedName>
        <fullName evidence="8">DDE Tnp4 domain-containing protein</fullName>
    </recommendedName>
</protein>
<keyword evidence="10" id="KW-1185">Reference proteome</keyword>
<dbReference type="OrthoDB" id="6723683at2759"/>
<dbReference type="InterPro" id="IPR045249">
    <property type="entry name" value="HARBI1-like"/>
</dbReference>
<evidence type="ECO:0000256" key="6">
    <source>
        <dbReference type="ARBA" id="ARBA00022801"/>
    </source>
</evidence>
<dbReference type="Proteomes" id="UP000801492">
    <property type="component" value="Unassembled WGS sequence"/>
</dbReference>
<keyword evidence="7" id="KW-0539">Nucleus</keyword>
<evidence type="ECO:0000313" key="9">
    <source>
        <dbReference type="EMBL" id="KAF2904212.1"/>
    </source>
</evidence>
<dbReference type="PANTHER" id="PTHR22930:SF250">
    <property type="entry name" value="NUCLEASE HARBI1-LIKE PROTEIN"/>
    <property type="match status" value="1"/>
</dbReference>
<evidence type="ECO:0000259" key="8">
    <source>
        <dbReference type="Pfam" id="PF13359"/>
    </source>
</evidence>
<dbReference type="AlphaFoldDB" id="A0A8K0GJQ5"/>
<evidence type="ECO:0000256" key="1">
    <source>
        <dbReference type="ARBA" id="ARBA00001968"/>
    </source>
</evidence>
<feature type="domain" description="DDE Tnp4" evidence="8">
    <location>
        <begin position="42"/>
        <end position="148"/>
    </location>
</feature>
<sequence>MDEQNCQLRDASDLFHLPEPDFMLLYRLTRELSIVNRKEYFNARYPGSVYDAAIWSTSAIYQHLIQLYQHGEKSSRLLGDLGYPLQSWLFTPIIGAAAYNRRLASARNTIQRCTGIWKMRFRCLLHHRTIHYIPVRAGKIIYACSVLHSMCNQHNLPQVVEEPLEENKEILVNMPVVENEFSNK</sequence>
<evidence type="ECO:0000256" key="2">
    <source>
        <dbReference type="ARBA" id="ARBA00004123"/>
    </source>
</evidence>
<accession>A0A8K0GJQ5</accession>
<comment type="cofactor">
    <cofactor evidence="1">
        <name>a divalent metal cation</name>
        <dbReference type="ChEBI" id="CHEBI:60240"/>
    </cofactor>
</comment>
<dbReference type="GO" id="GO:0046872">
    <property type="term" value="F:metal ion binding"/>
    <property type="evidence" value="ECO:0007669"/>
    <property type="project" value="UniProtKB-KW"/>
</dbReference>
<evidence type="ECO:0000313" key="10">
    <source>
        <dbReference type="Proteomes" id="UP000801492"/>
    </source>
</evidence>
<dbReference type="EMBL" id="VTPC01000819">
    <property type="protein sequence ID" value="KAF2904212.1"/>
    <property type="molecule type" value="Genomic_DNA"/>
</dbReference>
<reference evidence="9" key="1">
    <citation type="submission" date="2019-08" db="EMBL/GenBank/DDBJ databases">
        <title>The genome of the North American firefly Photinus pyralis.</title>
        <authorList>
            <consortium name="Photinus pyralis genome working group"/>
            <person name="Fallon T.R."/>
            <person name="Sander Lower S.E."/>
            <person name="Weng J.-K."/>
        </authorList>
    </citation>
    <scope>NUCLEOTIDE SEQUENCE</scope>
    <source>
        <strain evidence="9">TRF0915ILg1</strain>
        <tissue evidence="9">Whole body</tissue>
    </source>
</reference>
<evidence type="ECO:0000256" key="5">
    <source>
        <dbReference type="ARBA" id="ARBA00022723"/>
    </source>
</evidence>
<dbReference type="PANTHER" id="PTHR22930">
    <property type="match status" value="1"/>
</dbReference>
<comment type="subcellular location">
    <subcellularLocation>
        <location evidence="2">Nucleus</location>
    </subcellularLocation>
</comment>
<dbReference type="GO" id="GO:0016787">
    <property type="term" value="F:hydrolase activity"/>
    <property type="evidence" value="ECO:0007669"/>
    <property type="project" value="UniProtKB-KW"/>
</dbReference>
<name>A0A8K0GJQ5_IGNLU</name>
<keyword evidence="5" id="KW-0479">Metal-binding</keyword>
<comment type="similarity">
    <text evidence="3">Belongs to the HARBI1 family.</text>
</comment>
<organism evidence="9 10">
    <name type="scientific">Ignelater luminosus</name>
    <name type="common">Cucubano</name>
    <name type="synonym">Pyrophorus luminosus</name>
    <dbReference type="NCBI Taxonomy" id="2038154"/>
    <lineage>
        <taxon>Eukaryota</taxon>
        <taxon>Metazoa</taxon>
        <taxon>Ecdysozoa</taxon>
        <taxon>Arthropoda</taxon>
        <taxon>Hexapoda</taxon>
        <taxon>Insecta</taxon>
        <taxon>Pterygota</taxon>
        <taxon>Neoptera</taxon>
        <taxon>Endopterygota</taxon>
        <taxon>Coleoptera</taxon>
        <taxon>Polyphaga</taxon>
        <taxon>Elateriformia</taxon>
        <taxon>Elateroidea</taxon>
        <taxon>Elateridae</taxon>
        <taxon>Agrypninae</taxon>
        <taxon>Pyrophorini</taxon>
        <taxon>Ignelater</taxon>
    </lineage>
</organism>
<dbReference type="InterPro" id="IPR027806">
    <property type="entry name" value="HARBI1_dom"/>
</dbReference>
<dbReference type="GO" id="GO:0005634">
    <property type="term" value="C:nucleus"/>
    <property type="evidence" value="ECO:0007669"/>
    <property type="project" value="UniProtKB-SubCell"/>
</dbReference>
<dbReference type="Pfam" id="PF13359">
    <property type="entry name" value="DDE_Tnp_4"/>
    <property type="match status" value="1"/>
</dbReference>
<dbReference type="GO" id="GO:0004518">
    <property type="term" value="F:nuclease activity"/>
    <property type="evidence" value="ECO:0007669"/>
    <property type="project" value="UniProtKB-KW"/>
</dbReference>
<evidence type="ECO:0000256" key="4">
    <source>
        <dbReference type="ARBA" id="ARBA00022722"/>
    </source>
</evidence>